<dbReference type="STRING" id="112903.SAMN04490178_103157"/>
<name>A0A1H8R4L8_9FIRM</name>
<protein>
    <submittedName>
        <fullName evidence="11">Alkaline phosphatase</fullName>
    </submittedName>
</protein>
<dbReference type="GO" id="GO:0004035">
    <property type="term" value="F:alkaline phosphatase activity"/>
    <property type="evidence" value="ECO:0007669"/>
    <property type="project" value="TreeGrafter"/>
</dbReference>
<keyword evidence="10" id="KW-0472">Membrane</keyword>
<dbReference type="OrthoDB" id="9794455at2"/>
<comment type="cofactor">
    <cofactor evidence="8">
        <name>Mg(2+)</name>
        <dbReference type="ChEBI" id="CHEBI:18420"/>
    </cofactor>
    <text evidence="8">Binds 1 Mg(2+) ion.</text>
</comment>
<feature type="binding site" evidence="8">
    <location>
        <position position="308"/>
    </location>
    <ligand>
        <name>Mg(2+)</name>
        <dbReference type="ChEBI" id="CHEBI:18420"/>
    </ligand>
</feature>
<evidence type="ECO:0000256" key="9">
    <source>
        <dbReference type="RuleBase" id="RU003946"/>
    </source>
</evidence>
<comment type="similarity">
    <text evidence="1 9">Belongs to the alkaline phosphatase family.</text>
</comment>
<dbReference type="Gene3D" id="1.10.60.40">
    <property type="match status" value="1"/>
</dbReference>
<dbReference type="EMBL" id="FODY01000003">
    <property type="protein sequence ID" value="SEO61088.1"/>
    <property type="molecule type" value="Genomic_DNA"/>
</dbReference>
<keyword evidence="5 8" id="KW-0862">Zinc</keyword>
<keyword evidence="12" id="KW-1185">Reference proteome</keyword>
<evidence type="ECO:0000256" key="4">
    <source>
        <dbReference type="ARBA" id="ARBA00022801"/>
    </source>
</evidence>
<dbReference type="AlphaFoldDB" id="A0A1H8R4L8"/>
<dbReference type="SUPFAM" id="SSF53649">
    <property type="entry name" value="Alkaline phosphatase-like"/>
    <property type="match status" value="1"/>
</dbReference>
<evidence type="ECO:0000256" key="8">
    <source>
        <dbReference type="PIRSR" id="PIRSR601952-2"/>
    </source>
</evidence>
<feature type="binding site" evidence="8">
    <location>
        <position position="67"/>
    </location>
    <ligand>
        <name>Mg(2+)</name>
        <dbReference type="ChEBI" id="CHEBI:18420"/>
    </ligand>
</feature>
<comment type="cofactor">
    <cofactor evidence="8">
        <name>Zn(2+)</name>
        <dbReference type="ChEBI" id="CHEBI:29105"/>
    </cofactor>
    <text evidence="8">Binds 2 Zn(2+) ions.</text>
</comment>
<evidence type="ECO:0000256" key="6">
    <source>
        <dbReference type="ARBA" id="ARBA00022842"/>
    </source>
</evidence>
<dbReference type="InterPro" id="IPR001952">
    <property type="entry name" value="Alkaline_phosphatase"/>
</dbReference>
<evidence type="ECO:0000256" key="1">
    <source>
        <dbReference type="ARBA" id="ARBA00005984"/>
    </source>
</evidence>
<dbReference type="InterPro" id="IPR017850">
    <property type="entry name" value="Alkaline_phosphatase_core_sf"/>
</dbReference>
<evidence type="ECO:0000256" key="5">
    <source>
        <dbReference type="ARBA" id="ARBA00022833"/>
    </source>
</evidence>
<dbReference type="GO" id="GO:0046872">
    <property type="term" value="F:metal ion binding"/>
    <property type="evidence" value="ECO:0007669"/>
    <property type="project" value="UniProtKB-KW"/>
</dbReference>
<keyword evidence="2" id="KW-0597">Phosphoprotein</keyword>
<gene>
    <name evidence="11" type="ORF">SAMN04490178_103157</name>
</gene>
<dbReference type="PRINTS" id="PR00113">
    <property type="entry name" value="ALKPHPHTASE"/>
</dbReference>
<dbReference type="SMART" id="SM00098">
    <property type="entry name" value="alkPPc"/>
    <property type="match status" value="1"/>
</dbReference>
<dbReference type="PANTHER" id="PTHR11596">
    <property type="entry name" value="ALKALINE PHOSPHATASE"/>
    <property type="match status" value="1"/>
</dbReference>
<dbReference type="PROSITE" id="PS00123">
    <property type="entry name" value="ALKALINE_PHOSPHATASE"/>
    <property type="match status" value="1"/>
</dbReference>
<accession>A0A1H8R4L8</accession>
<feature type="binding site" evidence="8">
    <location>
        <position position="313"/>
    </location>
    <ligand>
        <name>Zn(2+)</name>
        <dbReference type="ChEBI" id="CHEBI:29105"/>
        <label>2</label>
    </ligand>
</feature>
<evidence type="ECO:0000313" key="11">
    <source>
        <dbReference type="EMBL" id="SEO61088.1"/>
    </source>
</evidence>
<feature type="transmembrane region" description="Helical" evidence="10">
    <location>
        <begin position="7"/>
        <end position="28"/>
    </location>
</feature>
<dbReference type="InterPro" id="IPR018299">
    <property type="entry name" value="Alkaline_phosphatase_AS"/>
</dbReference>
<dbReference type="Pfam" id="PF00245">
    <property type="entry name" value="Alk_phosphatase"/>
    <property type="match status" value="1"/>
</dbReference>
<keyword evidence="6 8" id="KW-0460">Magnesium</keyword>
<feature type="binding site" evidence="8">
    <location>
        <position position="357"/>
    </location>
    <ligand>
        <name>Zn(2+)</name>
        <dbReference type="ChEBI" id="CHEBI:29105"/>
        <label>2</label>
    </ligand>
</feature>
<evidence type="ECO:0000313" key="12">
    <source>
        <dbReference type="Proteomes" id="UP000198847"/>
    </source>
</evidence>
<feature type="binding site" evidence="8">
    <location>
        <position position="495"/>
    </location>
    <ligand>
        <name>Zn(2+)</name>
        <dbReference type="ChEBI" id="CHEBI:29105"/>
        <label>2</label>
    </ligand>
</feature>
<reference evidence="11 12" key="1">
    <citation type="submission" date="2016-10" db="EMBL/GenBank/DDBJ databases">
        <authorList>
            <person name="de Groot N.N."/>
        </authorList>
    </citation>
    <scope>NUCLEOTIDE SEQUENCE [LARGE SCALE GENOMIC DNA]</scope>
    <source>
        <strain evidence="11 12">DSM 13305</strain>
    </source>
</reference>
<feature type="binding site" evidence="8">
    <location>
        <position position="183"/>
    </location>
    <ligand>
        <name>Mg(2+)</name>
        <dbReference type="ChEBI" id="CHEBI:18420"/>
    </ligand>
</feature>
<feature type="active site" description="Phosphoserine intermediate" evidence="7">
    <location>
        <position position="129"/>
    </location>
</feature>
<keyword evidence="10" id="KW-0812">Transmembrane</keyword>
<dbReference type="CDD" id="cd16012">
    <property type="entry name" value="ALP"/>
    <property type="match status" value="1"/>
</dbReference>
<evidence type="ECO:0000256" key="7">
    <source>
        <dbReference type="PIRSR" id="PIRSR601952-1"/>
    </source>
</evidence>
<keyword evidence="10" id="KW-1133">Transmembrane helix</keyword>
<feature type="binding site" evidence="8">
    <location>
        <position position="67"/>
    </location>
    <ligand>
        <name>Zn(2+)</name>
        <dbReference type="ChEBI" id="CHEBI:29105"/>
        <label>2</label>
    </ligand>
</feature>
<evidence type="ECO:0000256" key="10">
    <source>
        <dbReference type="SAM" id="Phobius"/>
    </source>
</evidence>
<organism evidence="11 12">
    <name type="scientific">Propionispora vibrioides</name>
    <dbReference type="NCBI Taxonomy" id="112903"/>
    <lineage>
        <taxon>Bacteria</taxon>
        <taxon>Bacillati</taxon>
        <taxon>Bacillota</taxon>
        <taxon>Negativicutes</taxon>
        <taxon>Selenomonadales</taxon>
        <taxon>Sporomusaceae</taxon>
        <taxon>Propionispora</taxon>
    </lineage>
</organism>
<dbReference type="PANTHER" id="PTHR11596:SF5">
    <property type="entry name" value="ALKALINE PHOSPHATASE"/>
    <property type="match status" value="1"/>
</dbReference>
<evidence type="ECO:0000256" key="3">
    <source>
        <dbReference type="ARBA" id="ARBA00022723"/>
    </source>
</evidence>
<sequence>MFKKRHLPLQLVAVCVAIFFCISFIAGYSPTTARSDNETAYEISSIAKTNADPTGVNPKYIFLFIGDGMSFPQATALGHYNGTIDHNFVGTLAKPTRENIPQAEMPSFVSFPVVGAATTYDASKFITDSASAATAIACSVKTLDGALGVDPYNNRVASIAEQLKSQAGYKIGIVTSVSLDHATPAGFYAHLPNRNSFYEIGLDLITSNFDFFGGGSFKQPTGKTNNQTHLIDLAKQAGYHVANTYEDIKALNSRSGKTIAINPVLDNPGDVAINYNIDRNYGDLALADYVQKAIDVLGEKNNFFIMAEGGKIDWSCHANDAYTTIQEVKDLERAVNVAVEFARQHPKETLILVTGDHETGGFTMGYNGTQYDTYLYLLQNQKLSFKKFADEYVEQYRNNQVPFETAMDDVKSLFGLVLPTDPEAAGLKDQSLVLTAREVTQLRDAYAVSMIPYEQRHRDKEYKTTYSMYEHEPFQIVITRILNSRSGLGWTSTAHTGLPVAVYALGTGQDIFNGFYDNTDISKRIKALVGLQ</sequence>
<evidence type="ECO:0000256" key="2">
    <source>
        <dbReference type="ARBA" id="ARBA00022553"/>
    </source>
</evidence>
<proteinExistence type="inferred from homology"/>
<keyword evidence="4" id="KW-0378">Hydrolase</keyword>
<dbReference type="Proteomes" id="UP000198847">
    <property type="component" value="Unassembled WGS sequence"/>
</dbReference>
<feature type="binding site" evidence="8">
    <location>
        <position position="356"/>
    </location>
    <ligand>
        <name>Zn(2+)</name>
        <dbReference type="ChEBI" id="CHEBI:29105"/>
        <label>2</label>
    </ligand>
</feature>
<dbReference type="RefSeq" id="WP_091744127.1">
    <property type="nucleotide sequence ID" value="NZ_FODY01000003.1"/>
</dbReference>
<keyword evidence="3 8" id="KW-0479">Metal-binding</keyword>
<feature type="binding site" evidence="8">
    <location>
        <position position="317"/>
    </location>
    <ligand>
        <name>Zn(2+)</name>
        <dbReference type="ChEBI" id="CHEBI:29105"/>
        <label>2</label>
    </ligand>
</feature>
<feature type="binding site" evidence="8">
    <location>
        <position position="181"/>
    </location>
    <ligand>
        <name>Mg(2+)</name>
        <dbReference type="ChEBI" id="CHEBI:18420"/>
    </ligand>
</feature>
<dbReference type="Gene3D" id="3.40.720.10">
    <property type="entry name" value="Alkaline Phosphatase, subunit A"/>
    <property type="match status" value="1"/>
</dbReference>